<dbReference type="Proteomes" id="UP000528151">
    <property type="component" value="Unassembled WGS sequence"/>
</dbReference>
<sequence length="122" mass="14238">MTNDEARQYFIDKGLSYEKLKDYDIYLLQYFVAKELAKMEKIKDYEFCKLNSPEIHRAKTGIKQAYMTVRSHYYDSRESISFNKCGFIGFAGWASSNNVAPHISGFIKWCDFIAEIEMEGEA</sequence>
<gene>
    <name evidence="1" type="ORF">CA369_14000</name>
    <name evidence="3" type="ORF">DYZ80_03107</name>
    <name evidence="2" type="ORF">E5F58_13710</name>
</gene>
<evidence type="ECO:0000313" key="4">
    <source>
        <dbReference type="Proteomes" id="UP000272537"/>
    </source>
</evidence>
<evidence type="ECO:0000313" key="3">
    <source>
        <dbReference type="EMBL" id="RKA04683.1"/>
    </source>
</evidence>
<evidence type="ECO:0000313" key="5">
    <source>
        <dbReference type="Proteomes" id="UP000527632"/>
    </source>
</evidence>
<dbReference type="EMBL" id="AABBZO010000021">
    <property type="protein sequence ID" value="EAG4463411.1"/>
    <property type="molecule type" value="Genomic_DNA"/>
</dbReference>
<evidence type="ECO:0000313" key="1">
    <source>
        <dbReference type="EMBL" id="EAG4463411.1"/>
    </source>
</evidence>
<dbReference type="EMBL" id="AABGUK010000006">
    <property type="protein sequence ID" value="EAH4243042.1"/>
    <property type="molecule type" value="Genomic_DNA"/>
</dbReference>
<dbReference type="Proteomes" id="UP000527632">
    <property type="component" value="Unassembled WGS sequence"/>
</dbReference>
<dbReference type="AlphaFoldDB" id="A0A3T1VU38"/>
<reference evidence="2 5" key="2">
    <citation type="submission" date="2019-04" db="EMBL/GenBank/DDBJ databases">
        <authorList>
            <consortium name="GenomeTrakr: Next Generation Sequencing Network for Food Pathogen Tracability"/>
        </authorList>
    </citation>
    <scope>NUCLEOTIDE SEQUENCE [LARGE SCALE GENOMIC DNA]</scope>
    <source>
        <strain evidence="1 6">CFSAN063727</strain>
        <strain evidence="2 5">LS1344</strain>
    </source>
</reference>
<evidence type="ECO:0000313" key="2">
    <source>
        <dbReference type="EMBL" id="EAH4243042.1"/>
    </source>
</evidence>
<dbReference type="RefSeq" id="WP_015987082.1">
    <property type="nucleotide sequence ID" value="NZ_CP031674.1"/>
</dbReference>
<comment type="caution">
    <text evidence="2">The sequence shown here is derived from an EMBL/GenBank/DDBJ whole genome shotgun (WGS) entry which is preliminary data.</text>
</comment>
<reference evidence="3 4" key="1">
    <citation type="journal article" date="2018" name="BMC Genomics">
        <title>Genes significantly associated with lineage II food isolates of Listeria monocytogenes.</title>
        <authorList>
            <person name="Pirone-Davies C."/>
            <person name="Chen Y."/>
            <person name="Pightling A."/>
            <person name="Ryan G."/>
            <person name="Wang Y."/>
            <person name="Yao K."/>
            <person name="Hoffmann M."/>
            <person name="Allard M.W."/>
        </authorList>
    </citation>
    <scope>NUCLEOTIDE SEQUENCE [LARGE SCALE GENOMIC DNA]</scope>
    <source>
        <strain evidence="3 4">PNUSAL000550</strain>
    </source>
</reference>
<organism evidence="2 5">
    <name type="scientific">Listeria monocytogenes</name>
    <dbReference type="NCBI Taxonomy" id="1639"/>
    <lineage>
        <taxon>Bacteria</taxon>
        <taxon>Bacillati</taxon>
        <taxon>Bacillota</taxon>
        <taxon>Bacilli</taxon>
        <taxon>Bacillales</taxon>
        <taxon>Listeriaceae</taxon>
        <taxon>Listeria</taxon>
    </lineage>
</organism>
<dbReference type="EMBL" id="QXLS01000017">
    <property type="protein sequence ID" value="RKA04683.1"/>
    <property type="molecule type" value="Genomic_DNA"/>
</dbReference>
<protein>
    <submittedName>
        <fullName evidence="2">Uncharacterized protein</fullName>
    </submittedName>
</protein>
<dbReference type="Proteomes" id="UP000272537">
    <property type="component" value="Unassembled WGS sequence"/>
</dbReference>
<proteinExistence type="predicted"/>
<accession>A0A3T1VU38</accession>
<evidence type="ECO:0000313" key="6">
    <source>
        <dbReference type="Proteomes" id="UP000528151"/>
    </source>
</evidence>
<name>A0A3T1VU38_LISMN</name>